<dbReference type="InterPro" id="IPR010982">
    <property type="entry name" value="Lambda_DNA-bd_dom_sf"/>
</dbReference>
<organism evidence="2 3">
    <name type="scientific">Leptospira ellisii</name>
    <dbReference type="NCBI Taxonomy" id="2023197"/>
    <lineage>
        <taxon>Bacteria</taxon>
        <taxon>Pseudomonadati</taxon>
        <taxon>Spirochaetota</taxon>
        <taxon>Spirochaetia</taxon>
        <taxon>Leptospirales</taxon>
        <taxon>Leptospiraceae</taxon>
        <taxon>Leptospira</taxon>
    </lineage>
</organism>
<evidence type="ECO:0000313" key="2">
    <source>
        <dbReference type="EMBL" id="MDV6237142.1"/>
    </source>
</evidence>
<dbReference type="SUPFAM" id="SSF47413">
    <property type="entry name" value="lambda repressor-like DNA-binding domains"/>
    <property type="match status" value="1"/>
</dbReference>
<comment type="caution">
    <text evidence="2">The sequence shown here is derived from an EMBL/GenBank/DDBJ whole genome shotgun (WGS) entry which is preliminary data.</text>
</comment>
<dbReference type="SMART" id="SM00530">
    <property type="entry name" value="HTH_XRE"/>
    <property type="match status" value="1"/>
</dbReference>
<feature type="domain" description="HTH cro/C1-type" evidence="1">
    <location>
        <begin position="7"/>
        <end position="61"/>
    </location>
</feature>
<dbReference type="Pfam" id="PF01381">
    <property type="entry name" value="HTH_3"/>
    <property type="match status" value="1"/>
</dbReference>
<protein>
    <submittedName>
        <fullName evidence="2">Helix-turn-helix transcriptional regulator</fullName>
    </submittedName>
</protein>
<reference evidence="2 3" key="1">
    <citation type="journal article" date="2018" name="Microb. Genom.">
        <title>Deciphering the unexplored Leptospira diversity from soils uncovers genomic evolution to virulence.</title>
        <authorList>
            <person name="Thibeaux R."/>
            <person name="Iraola G."/>
            <person name="Ferres I."/>
            <person name="Bierque E."/>
            <person name="Girault D."/>
            <person name="Soupe-Gilbert M.E."/>
            <person name="Picardeau M."/>
            <person name="Goarant C."/>
        </authorList>
    </citation>
    <scope>NUCLEOTIDE SEQUENCE [LARGE SCALE GENOMIC DNA]</scope>
    <source>
        <strain evidence="2 3">ATI7-C-A5</strain>
    </source>
</reference>
<evidence type="ECO:0000259" key="1">
    <source>
        <dbReference type="PROSITE" id="PS50943"/>
    </source>
</evidence>
<proteinExistence type="predicted"/>
<keyword evidence="3" id="KW-1185">Reference proteome</keyword>
<name>A0AAE4U1A4_9LEPT</name>
<gene>
    <name evidence="2" type="ORF">CH379_016035</name>
</gene>
<dbReference type="PROSITE" id="PS50943">
    <property type="entry name" value="HTH_CROC1"/>
    <property type="match status" value="1"/>
</dbReference>
<dbReference type="EMBL" id="NPEF02000020">
    <property type="protein sequence ID" value="MDV6237142.1"/>
    <property type="molecule type" value="Genomic_DNA"/>
</dbReference>
<dbReference type="CDD" id="cd00093">
    <property type="entry name" value="HTH_XRE"/>
    <property type="match status" value="1"/>
</dbReference>
<dbReference type="Proteomes" id="UP000232122">
    <property type="component" value="Unassembled WGS sequence"/>
</dbReference>
<dbReference type="GO" id="GO:0003677">
    <property type="term" value="F:DNA binding"/>
    <property type="evidence" value="ECO:0007669"/>
    <property type="project" value="InterPro"/>
</dbReference>
<accession>A0AAE4U1A4</accession>
<sequence>MDYRNHILELMRIKNWTQTQLATAGGVSQGTISRYLSGKGIPDVDFLMNLLINEKVDPLWFFTNINEKNPKSEKAELQSDFYDLVESETKFRRKITRRPKVYEFINEILDLTDEDVEMLREMAMRFKKNS</sequence>
<dbReference type="RefSeq" id="WP_100745298.1">
    <property type="nucleotide sequence ID" value="NZ_NPEF02000020.1"/>
</dbReference>
<evidence type="ECO:0000313" key="3">
    <source>
        <dbReference type="Proteomes" id="UP000232122"/>
    </source>
</evidence>
<dbReference type="AlphaFoldDB" id="A0AAE4U1A4"/>
<dbReference type="Gene3D" id="1.10.260.40">
    <property type="entry name" value="lambda repressor-like DNA-binding domains"/>
    <property type="match status" value="1"/>
</dbReference>
<dbReference type="InterPro" id="IPR001387">
    <property type="entry name" value="Cro/C1-type_HTH"/>
</dbReference>